<protein>
    <submittedName>
        <fullName evidence="2">Uncharacterized protein</fullName>
    </submittedName>
</protein>
<reference evidence="2 3" key="2">
    <citation type="submission" date="2020-04" db="EMBL/GenBank/DDBJ databases">
        <title>Complete genome sequence of Alteromonas pelagimontana 5.12T.</title>
        <authorList>
            <person name="Sinha R.K."/>
            <person name="Krishnan K.P."/>
            <person name="Kurian J.P."/>
        </authorList>
    </citation>
    <scope>NUCLEOTIDE SEQUENCE [LARGE SCALE GENOMIC DNA]</scope>
    <source>
        <strain evidence="2 3">5.12</strain>
    </source>
</reference>
<dbReference type="AlphaFoldDB" id="A0A6M4MEY5"/>
<name>A0A6M4MEY5_9ALTE</name>
<keyword evidence="1" id="KW-0472">Membrane</keyword>
<evidence type="ECO:0000313" key="2">
    <source>
        <dbReference type="EMBL" id="QJR80736.1"/>
    </source>
</evidence>
<keyword evidence="3" id="KW-1185">Reference proteome</keyword>
<keyword evidence="1" id="KW-0812">Transmembrane</keyword>
<dbReference type="RefSeq" id="WP_139316216.1">
    <property type="nucleotide sequence ID" value="NZ_CP052766.1"/>
</dbReference>
<dbReference type="KEGG" id="apel:CA267_008060"/>
<dbReference type="Proteomes" id="UP000219285">
    <property type="component" value="Chromosome"/>
</dbReference>
<dbReference type="EMBL" id="CP052766">
    <property type="protein sequence ID" value="QJR80736.1"/>
    <property type="molecule type" value="Genomic_DNA"/>
</dbReference>
<reference evidence="3" key="1">
    <citation type="submission" date="2014-12" db="EMBL/GenBank/DDBJ databases">
        <title>Complete genome sequence of a multi-drug resistant Klebsiella pneumoniae.</title>
        <authorList>
            <person name="Hua X."/>
            <person name="Chen Q."/>
            <person name="Li X."/>
            <person name="Feng Y."/>
            <person name="Ruan Z."/>
            <person name="Yu Y."/>
        </authorList>
    </citation>
    <scope>NUCLEOTIDE SEQUENCE [LARGE SCALE GENOMIC DNA]</scope>
    <source>
        <strain evidence="3">5.12</strain>
    </source>
</reference>
<feature type="transmembrane region" description="Helical" evidence="1">
    <location>
        <begin position="16"/>
        <end position="36"/>
    </location>
</feature>
<gene>
    <name evidence="2" type="ORF">CA267_008060</name>
</gene>
<evidence type="ECO:0000313" key="3">
    <source>
        <dbReference type="Proteomes" id="UP000219285"/>
    </source>
</evidence>
<keyword evidence="1" id="KW-1133">Transmembrane helix</keyword>
<proteinExistence type="predicted"/>
<evidence type="ECO:0000256" key="1">
    <source>
        <dbReference type="SAM" id="Phobius"/>
    </source>
</evidence>
<accession>A0A6M4MEY5</accession>
<sequence>MTAADRPVVKDSKQSYVLIATTMVVITLVLGAALHLRKQAAEQNTAMAYAIDQARRPLPLCSTCRKASLVHSLNV</sequence>
<organism evidence="2 3">
    <name type="scientific">Alteromonas pelagimontana</name>
    <dbReference type="NCBI Taxonomy" id="1858656"/>
    <lineage>
        <taxon>Bacteria</taxon>
        <taxon>Pseudomonadati</taxon>
        <taxon>Pseudomonadota</taxon>
        <taxon>Gammaproteobacteria</taxon>
        <taxon>Alteromonadales</taxon>
        <taxon>Alteromonadaceae</taxon>
        <taxon>Alteromonas/Salinimonas group</taxon>
        <taxon>Alteromonas</taxon>
    </lineage>
</organism>